<feature type="compositionally biased region" description="Low complexity" evidence="3">
    <location>
        <begin position="47"/>
        <end position="65"/>
    </location>
</feature>
<evidence type="ECO:0000256" key="3">
    <source>
        <dbReference type="SAM" id="MobiDB-lite"/>
    </source>
</evidence>
<evidence type="ECO:0000259" key="4">
    <source>
        <dbReference type="PROSITE" id="PS50102"/>
    </source>
</evidence>
<dbReference type="EMBL" id="JAPMOS010000003">
    <property type="protein sequence ID" value="KAJ4462332.1"/>
    <property type="molecule type" value="Genomic_DNA"/>
</dbReference>
<comment type="caution">
    <text evidence="5">The sequence shown here is derived from an EMBL/GenBank/DDBJ whole genome shotgun (WGS) entry which is preliminary data.</text>
</comment>
<reference evidence="5" key="1">
    <citation type="journal article" date="2022" name="bioRxiv">
        <title>Genomics of Preaxostyla Flagellates Illuminates Evolutionary Transitions and the Path Towards Mitochondrial Loss.</title>
        <authorList>
            <person name="Novak L.V.F."/>
            <person name="Treitli S.C."/>
            <person name="Pyrih J."/>
            <person name="Halakuc P."/>
            <person name="Pipaliya S.V."/>
            <person name="Vacek V."/>
            <person name="Brzon O."/>
            <person name="Soukal P."/>
            <person name="Eme L."/>
            <person name="Dacks J.B."/>
            <person name="Karnkowska A."/>
            <person name="Elias M."/>
            <person name="Hampl V."/>
        </authorList>
    </citation>
    <scope>NUCLEOTIDE SEQUENCE</scope>
    <source>
        <strain evidence="5">RCP-MX</strain>
    </source>
</reference>
<evidence type="ECO:0000313" key="5">
    <source>
        <dbReference type="EMBL" id="KAJ4462332.1"/>
    </source>
</evidence>
<keyword evidence="6" id="KW-1185">Reference proteome</keyword>
<dbReference type="Proteomes" id="UP001141327">
    <property type="component" value="Unassembled WGS sequence"/>
</dbReference>
<protein>
    <submittedName>
        <fullName evidence="5">RNA recognition motif protein</fullName>
    </submittedName>
</protein>
<organism evidence="5 6">
    <name type="scientific">Paratrimastix pyriformis</name>
    <dbReference type="NCBI Taxonomy" id="342808"/>
    <lineage>
        <taxon>Eukaryota</taxon>
        <taxon>Metamonada</taxon>
        <taxon>Preaxostyla</taxon>
        <taxon>Paratrimastigidae</taxon>
        <taxon>Paratrimastix</taxon>
    </lineage>
</organism>
<feature type="domain" description="RRM" evidence="4">
    <location>
        <begin position="91"/>
        <end position="163"/>
    </location>
</feature>
<dbReference type="CDD" id="cd12306">
    <property type="entry name" value="RRM_II_PABPs"/>
    <property type="match status" value="1"/>
</dbReference>
<dbReference type="Gene3D" id="3.30.70.330">
    <property type="match status" value="1"/>
</dbReference>
<dbReference type="PANTHER" id="PTHR23236:SF92">
    <property type="entry name" value="POLYADENYLATE-BINDING PROTEIN 1"/>
    <property type="match status" value="1"/>
</dbReference>
<feature type="compositionally biased region" description="Pro residues" evidence="3">
    <location>
        <begin position="1"/>
        <end position="20"/>
    </location>
</feature>
<accession>A0ABQ8UX42</accession>
<name>A0ABQ8UX42_9EUKA</name>
<dbReference type="PROSITE" id="PS50102">
    <property type="entry name" value="RRM"/>
    <property type="match status" value="1"/>
</dbReference>
<evidence type="ECO:0000256" key="1">
    <source>
        <dbReference type="ARBA" id="ARBA00022884"/>
    </source>
</evidence>
<dbReference type="SMART" id="SM00360">
    <property type="entry name" value="RRM"/>
    <property type="match status" value="1"/>
</dbReference>
<keyword evidence="1 2" id="KW-0694">RNA-binding</keyword>
<dbReference type="InterPro" id="IPR000504">
    <property type="entry name" value="RRM_dom"/>
</dbReference>
<dbReference type="SUPFAM" id="SSF54928">
    <property type="entry name" value="RNA-binding domain, RBD"/>
    <property type="match status" value="1"/>
</dbReference>
<dbReference type="Pfam" id="PF00076">
    <property type="entry name" value="RRM_1"/>
    <property type="match status" value="1"/>
</dbReference>
<dbReference type="InterPro" id="IPR035979">
    <property type="entry name" value="RBD_domain_sf"/>
</dbReference>
<evidence type="ECO:0000256" key="2">
    <source>
        <dbReference type="PROSITE-ProRule" id="PRU00176"/>
    </source>
</evidence>
<gene>
    <name evidence="5" type="ORF">PAPYR_944</name>
</gene>
<sequence length="208" mass="23046">MSEPVPPPPTSETPQQPLPSEPSASSEQVPPPPTEAQTAEGVPQDPAMQSEEAAQQYAQQVQQEAEALRNTLDEQAAGEPAPGEPAELDARSIFVSNVDFQTHPEELQAHFQSCGAITRVTILVNKKTQHPKGSAYIEFAERDSVQNAIKLNDTPFKGRQLKVVQKLTTVPASVFRALIRPRGGYMGRAPRRYNPYGRRPYFPRRPYF</sequence>
<feature type="region of interest" description="Disordered" evidence="3">
    <location>
        <begin position="1"/>
        <end position="66"/>
    </location>
</feature>
<evidence type="ECO:0000313" key="6">
    <source>
        <dbReference type="Proteomes" id="UP001141327"/>
    </source>
</evidence>
<dbReference type="PANTHER" id="PTHR23236">
    <property type="entry name" value="EUKARYOTIC TRANSLATION INITIATION FACTOR 4B/4H"/>
    <property type="match status" value="1"/>
</dbReference>
<proteinExistence type="predicted"/>
<dbReference type="InterPro" id="IPR012677">
    <property type="entry name" value="Nucleotide-bd_a/b_plait_sf"/>
</dbReference>